<evidence type="ECO:0000256" key="1">
    <source>
        <dbReference type="SAM" id="MobiDB-lite"/>
    </source>
</evidence>
<proteinExistence type="predicted"/>
<feature type="region of interest" description="Disordered" evidence="1">
    <location>
        <begin position="38"/>
        <end position="82"/>
    </location>
</feature>
<name>F0WW69_9STRA</name>
<gene>
    <name evidence="2" type="primary">AlNc14C313G10511</name>
    <name evidence="2" type="ORF">ALNC14_118320</name>
</gene>
<evidence type="ECO:0000313" key="2">
    <source>
        <dbReference type="EMBL" id="CCA25688.1"/>
    </source>
</evidence>
<sequence length="292" mass="32965">MLFPAEPIESDIFWAVHSDDPRDSHTIKLIGHMRADGLVGVPPREDKRRRNHQRELHPPDFDPSHKKKRVPGKTGEPGFNAKQMKTKEAEYPNVIQILEVSLSEILDPQVLEADTPGYRRRANILTIASGVFIAELVKLHPESIPSLEWNYPESPRMYFSHKLVEEKASEELVTPTFFHTTTMGNGDFVLGPIKATYALGSGYDVNVGQKHYPMPRLSFDFGKVTTVVPFEVYILLKELLGELLGATFTTGSFIFFNCAKLEKNLMPTIVFTFGEDLTSTESQARSIFYIGH</sequence>
<dbReference type="EMBL" id="FR824358">
    <property type="protein sequence ID" value="CCA25688.1"/>
    <property type="molecule type" value="Genomic_DNA"/>
</dbReference>
<protein>
    <submittedName>
        <fullName evidence="2">AlNc14C313G10511 protein</fullName>
    </submittedName>
</protein>
<dbReference type="HOGENOM" id="CLU_954491_0_0_1"/>
<reference evidence="2" key="2">
    <citation type="submission" date="2011-02" db="EMBL/GenBank/DDBJ databases">
        <authorList>
            <person name="MacLean D."/>
        </authorList>
    </citation>
    <scope>NUCLEOTIDE SEQUENCE</scope>
</reference>
<dbReference type="AlphaFoldDB" id="F0WW69"/>
<feature type="compositionally biased region" description="Basic and acidic residues" evidence="1">
    <location>
        <begin position="43"/>
        <end position="64"/>
    </location>
</feature>
<reference evidence="2" key="1">
    <citation type="journal article" date="2011" name="PLoS Biol.">
        <title>Gene gain and loss during evolution of obligate parasitism in the white rust pathogen of Arabidopsis thaliana.</title>
        <authorList>
            <person name="Kemen E."/>
            <person name="Gardiner A."/>
            <person name="Schultz-Larsen T."/>
            <person name="Kemen A.C."/>
            <person name="Balmuth A.L."/>
            <person name="Robert-Seilaniantz A."/>
            <person name="Bailey K."/>
            <person name="Holub E."/>
            <person name="Studholme D.J."/>
            <person name="Maclean D."/>
            <person name="Jones J.D."/>
        </authorList>
    </citation>
    <scope>NUCLEOTIDE SEQUENCE</scope>
</reference>
<organism evidence="2">
    <name type="scientific">Albugo laibachii Nc14</name>
    <dbReference type="NCBI Taxonomy" id="890382"/>
    <lineage>
        <taxon>Eukaryota</taxon>
        <taxon>Sar</taxon>
        <taxon>Stramenopiles</taxon>
        <taxon>Oomycota</taxon>
        <taxon>Peronosporomycetes</taxon>
        <taxon>Albuginales</taxon>
        <taxon>Albuginaceae</taxon>
        <taxon>Albugo</taxon>
    </lineage>
</organism>
<accession>F0WW69</accession>